<gene>
    <name evidence="2" type="ORF">CD29_12865</name>
</gene>
<comment type="caution">
    <text evidence="2">The sequence shown here is derived from an EMBL/GenBank/DDBJ whole genome shotgun (WGS) entry which is preliminary data.</text>
</comment>
<reference evidence="2 3" key="1">
    <citation type="submission" date="2014-02" db="EMBL/GenBank/DDBJ databases">
        <title>Draft genome sequence of Lysinibacillus manganicus DSM 26584T.</title>
        <authorList>
            <person name="Zhang F."/>
            <person name="Wang G."/>
            <person name="Zhang L."/>
        </authorList>
    </citation>
    <scope>NUCLEOTIDE SEQUENCE [LARGE SCALE GENOMIC DNA]</scope>
    <source>
        <strain evidence="2 3">DSM 26584</strain>
    </source>
</reference>
<proteinExistence type="predicted"/>
<feature type="compositionally biased region" description="Polar residues" evidence="1">
    <location>
        <begin position="21"/>
        <end position="30"/>
    </location>
</feature>
<organism evidence="2 3">
    <name type="scientific">Ureibacillus manganicus DSM 26584</name>
    <dbReference type="NCBI Taxonomy" id="1384049"/>
    <lineage>
        <taxon>Bacteria</taxon>
        <taxon>Bacillati</taxon>
        <taxon>Bacillota</taxon>
        <taxon>Bacilli</taxon>
        <taxon>Bacillales</taxon>
        <taxon>Caryophanaceae</taxon>
        <taxon>Ureibacillus</taxon>
    </lineage>
</organism>
<keyword evidence="3" id="KW-1185">Reference proteome</keyword>
<dbReference type="OrthoDB" id="2736320at2"/>
<evidence type="ECO:0000313" key="3">
    <source>
        <dbReference type="Proteomes" id="UP000030416"/>
    </source>
</evidence>
<evidence type="ECO:0000313" key="2">
    <source>
        <dbReference type="EMBL" id="KGR78040.1"/>
    </source>
</evidence>
<accession>A0A0A3I3F6</accession>
<dbReference type="Proteomes" id="UP000030416">
    <property type="component" value="Unassembled WGS sequence"/>
</dbReference>
<name>A0A0A3I3F6_9BACL</name>
<feature type="region of interest" description="Disordered" evidence="1">
    <location>
        <begin position="1"/>
        <end position="32"/>
    </location>
</feature>
<sequence length="109" mass="12857">MPRKSSQPDDADMEQGIIIPNSHQQEQQGHSVDDLSRMLAAVLNYMSDDENEVIDVEFIIDNTDGLRDWWNEYKEKNRQLIEDEIKESLGELSIEELQRIRNQIKERQN</sequence>
<evidence type="ECO:0000256" key="1">
    <source>
        <dbReference type="SAM" id="MobiDB-lite"/>
    </source>
</evidence>
<protein>
    <submittedName>
        <fullName evidence="2">Uncharacterized protein</fullName>
    </submittedName>
</protein>
<dbReference type="eggNOG" id="ENOG5030EVB">
    <property type="taxonomic scope" value="Bacteria"/>
</dbReference>
<dbReference type="STRING" id="1384049.CD29_12865"/>
<dbReference type="EMBL" id="JPVN01000014">
    <property type="protein sequence ID" value="KGR78040.1"/>
    <property type="molecule type" value="Genomic_DNA"/>
</dbReference>
<dbReference type="RefSeq" id="WP_036187256.1">
    <property type="nucleotide sequence ID" value="NZ_AVDA01000014.1"/>
</dbReference>
<dbReference type="AlphaFoldDB" id="A0A0A3I3F6"/>